<feature type="compositionally biased region" description="Low complexity" evidence="10">
    <location>
        <begin position="1326"/>
        <end position="1335"/>
    </location>
</feature>
<dbReference type="FunFam" id="3.40.50.300:FF:000973">
    <property type="entry name" value="Multidrug resistance-associated protein 4"/>
    <property type="match status" value="1"/>
</dbReference>
<keyword evidence="15" id="KW-1185">Reference proteome</keyword>
<dbReference type="GeneID" id="20246909"/>
<dbReference type="Pfam" id="PF00664">
    <property type="entry name" value="ABC_membrane"/>
    <property type="match status" value="2"/>
</dbReference>
<comment type="subcellular location">
    <subcellularLocation>
        <location evidence="1">Membrane</location>
        <topology evidence="1">Multi-pass membrane protein</topology>
    </subcellularLocation>
</comment>
<feature type="transmembrane region" description="Helical" evidence="11">
    <location>
        <begin position="147"/>
        <end position="169"/>
    </location>
</feature>
<dbReference type="InterPro" id="IPR017871">
    <property type="entry name" value="ABC_transporter-like_CS"/>
</dbReference>
<proteinExistence type="inferred from homology"/>
<comment type="similarity">
    <text evidence="2">Belongs to the ABC transporter superfamily. ABCC family. Conjugate transporter (TC 3.A.1.208) subfamily.</text>
</comment>
<feature type="transmembrane region" description="Helical" evidence="11">
    <location>
        <begin position="742"/>
        <end position="760"/>
    </location>
</feature>
<dbReference type="GO" id="GO:0005524">
    <property type="term" value="F:ATP binding"/>
    <property type="evidence" value="ECO:0007669"/>
    <property type="project" value="UniProtKB-KW"/>
</dbReference>
<dbReference type="InterPro" id="IPR044746">
    <property type="entry name" value="ABCC_6TM_D1"/>
</dbReference>
<dbReference type="GO" id="GO:0140359">
    <property type="term" value="F:ABC-type transporter activity"/>
    <property type="evidence" value="ECO:0007669"/>
    <property type="project" value="InterPro"/>
</dbReference>
<dbReference type="OMA" id="TRSFCFN"/>
<sequence>MFIYYLLNDHLFYFQETCRVTQPYIIGQLILHFEDENVVSRTWAYIYAVLLALLLTCAVLFDLFHFYKIQHLSLKMKTAVGALIYKKILSLNSQTFHLTNSGKILNLLTTDLEKFNFSFETSHFLWICPIELLVILMLLYHHVGFPALFTLIIIVVLLPIQIFCGQMFARLRGKIGKWSDKRINKMNEILSGIRVIKMYCWEKPFHSLITKIRKEEVKFVKIAVFLRALNLGLMFVSPKLMGLIIFVSLWWLGIPLSVHIVFVTVGWLLILQDTVFLFLFLAVENLMALYASLKRVQRFLLIDEEKSMRTFKDVKQESTHNDSELSVDILRMTASDYRFLKDNLIFFTQFVFILQGELLAVVGKVGCGKTSLLMTLMGEIQHNKGQITVYGDISYSCQQSWVFSGSIKENILLGNEYNEAKYKEVLRACALVKDIDNMSNRDSTFVGERGLFLSGGQKARLTLARAAYRESDIYLLDDPLSSVDSEVGQHIFHQCIKGLLKSKTRILVTHQVQYLKHADRILILHEGKLQHLGTYKDLLSQGVDFSNVLTQENDEDQSPVKEVSAVENAEVSCYRSIVQLYMVKPLSAIIESPGSQSSTNPLSMVNVEVLNRDKVPCKVYKDYFKAGYFFSIPVMLFNTTENIIGYTSNNLSDNTTMLFNNNEPDRTLTPELKLYFIFTCVFAVSGFFCVLLNMMICAVASQNLHNNMFERVLGAVTKFFDSQPLGKILNRFSRDIGLMDDILIRIWEVVIEFTVMLIGTCINICIIAPWLFITLVPLCCVIIAIRFYAIKTTRDVKRLEAIAKSPVYCHVSDTIIGLQTIRASGKQKQFADDFDRFQNQASGAWFTYLSAYRWFSIRTLLCVIIFINLVIHVFLLIKDDIPSGLVGLAFTYLISFSMPFEFYMRITAELENSMTAVERVLSYTDVEQEASKTSDRPPPNDWPSQGSITFSDINLRYDKNGPLVLKNINLHIRSKEKIGIVGRTGAGKSSLMSALFRLAEPNGKIFIDGWDVLQIGLDELRKKISVIPQDPVLFSGTLRYNLDPFDEYSDERLWNALDQVQLREKVAKTQDNLYMEMSEAGQNFSIGQRQLVCLARALLRYNTVLVLDEATAHVDSQTDDLIQGTIRAKFINSTVLTIAHRLHTVMDCDRILVLSDGEVKEFDTPYNLLLDDDGYFTNLVEQTGPNQSAELRQMAKLANFSRLSASILLEEAVMKADRHLSNSRSSLTKSIKSRNSISRKDSQRRSRPDLQDKDFKSSKQNSPAPVKSKDIICTAKSTSSLKDSDNPIQNGSPPSSPPSASLQISTNIDNSTGNSHQSFTCHPLQSSSNSCPSNSKIDSVKSTDKVDKGEKEVMV</sequence>
<dbReference type="Gene3D" id="3.40.50.300">
    <property type="entry name" value="P-loop containing nucleotide triphosphate hydrolases"/>
    <property type="match status" value="2"/>
</dbReference>
<dbReference type="InterPro" id="IPR036640">
    <property type="entry name" value="ABC1_TM_sf"/>
</dbReference>
<feature type="region of interest" description="Disordered" evidence="10">
    <location>
        <begin position="1219"/>
        <end position="1355"/>
    </location>
</feature>
<dbReference type="InterPro" id="IPR027417">
    <property type="entry name" value="P-loop_NTPase"/>
</dbReference>
<dbReference type="SUPFAM" id="SSF90123">
    <property type="entry name" value="ABC transporter transmembrane region"/>
    <property type="match status" value="2"/>
</dbReference>
<evidence type="ECO:0000259" key="12">
    <source>
        <dbReference type="PROSITE" id="PS50893"/>
    </source>
</evidence>
<dbReference type="GO" id="GO:0016020">
    <property type="term" value="C:membrane"/>
    <property type="evidence" value="ECO:0007669"/>
    <property type="project" value="UniProtKB-SubCell"/>
</dbReference>
<keyword evidence="7" id="KW-0067">ATP-binding</keyword>
<feature type="transmembrane region" description="Helical" evidence="11">
    <location>
        <begin position="674"/>
        <end position="701"/>
    </location>
</feature>
<dbReference type="PANTHER" id="PTHR24223:SF456">
    <property type="entry name" value="MULTIDRUG RESISTANCE-ASSOCIATED PROTEIN LETHAL(2)03659"/>
    <property type="match status" value="1"/>
</dbReference>
<gene>
    <name evidence="14" type="ORF">LOTGIDRAFT_219992</name>
</gene>
<evidence type="ECO:0000256" key="9">
    <source>
        <dbReference type="ARBA" id="ARBA00023136"/>
    </source>
</evidence>
<evidence type="ECO:0000256" key="3">
    <source>
        <dbReference type="ARBA" id="ARBA00022448"/>
    </source>
</evidence>
<dbReference type="InterPro" id="IPR050173">
    <property type="entry name" value="ABC_transporter_C-like"/>
</dbReference>
<dbReference type="Pfam" id="PF00005">
    <property type="entry name" value="ABC_tran"/>
    <property type="match status" value="2"/>
</dbReference>
<dbReference type="Gene3D" id="1.20.1560.10">
    <property type="entry name" value="ABC transporter type 1, transmembrane domain"/>
    <property type="match status" value="2"/>
</dbReference>
<evidence type="ECO:0000256" key="8">
    <source>
        <dbReference type="ARBA" id="ARBA00022989"/>
    </source>
</evidence>
<name>V4BF51_LOTGI</name>
<evidence type="ECO:0000256" key="5">
    <source>
        <dbReference type="ARBA" id="ARBA00022737"/>
    </source>
</evidence>
<feature type="transmembrane region" description="Helical" evidence="11">
    <location>
        <begin position="766"/>
        <end position="789"/>
    </location>
</feature>
<feature type="transmembrane region" description="Helical" evidence="11">
    <location>
        <begin position="883"/>
        <end position="904"/>
    </location>
</feature>
<dbReference type="HOGENOM" id="CLU_000604_27_1_1"/>
<evidence type="ECO:0000313" key="14">
    <source>
        <dbReference type="EMBL" id="ESO87509.1"/>
    </source>
</evidence>
<evidence type="ECO:0000256" key="2">
    <source>
        <dbReference type="ARBA" id="ARBA00009726"/>
    </source>
</evidence>
<feature type="transmembrane region" description="Helical" evidence="11">
    <location>
        <begin position="124"/>
        <end position="141"/>
    </location>
</feature>
<dbReference type="SUPFAM" id="SSF52540">
    <property type="entry name" value="P-loop containing nucleoside triphosphate hydrolases"/>
    <property type="match status" value="2"/>
</dbReference>
<dbReference type="KEGG" id="lgi:LOTGIDRAFT_219992"/>
<dbReference type="PROSITE" id="PS00211">
    <property type="entry name" value="ABC_TRANSPORTER_1"/>
    <property type="match status" value="1"/>
</dbReference>
<dbReference type="STRING" id="225164.V4BF51"/>
<evidence type="ECO:0000256" key="6">
    <source>
        <dbReference type="ARBA" id="ARBA00022741"/>
    </source>
</evidence>
<feature type="transmembrane region" description="Helical" evidence="11">
    <location>
        <begin position="44"/>
        <end position="67"/>
    </location>
</feature>
<evidence type="ECO:0000313" key="15">
    <source>
        <dbReference type="Proteomes" id="UP000030746"/>
    </source>
</evidence>
<dbReference type="InterPro" id="IPR003439">
    <property type="entry name" value="ABC_transporter-like_ATP-bd"/>
</dbReference>
<dbReference type="GO" id="GO:0016887">
    <property type="term" value="F:ATP hydrolysis activity"/>
    <property type="evidence" value="ECO:0007669"/>
    <property type="project" value="InterPro"/>
</dbReference>
<reference evidence="14 15" key="1">
    <citation type="journal article" date="2013" name="Nature">
        <title>Insights into bilaterian evolution from three spiralian genomes.</title>
        <authorList>
            <person name="Simakov O."/>
            <person name="Marletaz F."/>
            <person name="Cho S.J."/>
            <person name="Edsinger-Gonzales E."/>
            <person name="Havlak P."/>
            <person name="Hellsten U."/>
            <person name="Kuo D.H."/>
            <person name="Larsson T."/>
            <person name="Lv J."/>
            <person name="Arendt D."/>
            <person name="Savage R."/>
            <person name="Osoegawa K."/>
            <person name="de Jong P."/>
            <person name="Grimwood J."/>
            <person name="Chapman J.A."/>
            <person name="Shapiro H."/>
            <person name="Aerts A."/>
            <person name="Otillar R.P."/>
            <person name="Terry A.Y."/>
            <person name="Boore J.L."/>
            <person name="Grigoriev I.V."/>
            <person name="Lindberg D.R."/>
            <person name="Seaver E.C."/>
            <person name="Weisblat D.A."/>
            <person name="Putnam N.H."/>
            <person name="Rokhsar D.S."/>
        </authorList>
    </citation>
    <scope>NUCLEOTIDE SEQUENCE [LARGE SCALE GENOMIC DNA]</scope>
</reference>
<dbReference type="SMART" id="SM00382">
    <property type="entry name" value="AAA"/>
    <property type="match status" value="2"/>
</dbReference>
<feature type="domain" description="ABC transporter" evidence="12">
    <location>
        <begin position="948"/>
        <end position="1181"/>
    </location>
</feature>
<feature type="compositionally biased region" description="Polar residues" evidence="10">
    <location>
        <begin position="1300"/>
        <end position="1325"/>
    </location>
</feature>
<feature type="transmembrane region" description="Helical" evidence="11">
    <location>
        <begin position="275"/>
        <end position="293"/>
    </location>
</feature>
<dbReference type="PANTHER" id="PTHR24223">
    <property type="entry name" value="ATP-BINDING CASSETTE SUB-FAMILY C"/>
    <property type="match status" value="1"/>
</dbReference>
<dbReference type="CDD" id="cd03244">
    <property type="entry name" value="ABCC_MRP_domain2"/>
    <property type="match status" value="1"/>
</dbReference>
<accession>V4BF51</accession>
<keyword evidence="4 11" id="KW-0812">Transmembrane</keyword>
<dbReference type="FunFam" id="3.40.50.300:FF:000163">
    <property type="entry name" value="Multidrug resistance-associated protein member 4"/>
    <property type="match status" value="1"/>
</dbReference>
<evidence type="ECO:0000256" key="10">
    <source>
        <dbReference type="SAM" id="MobiDB-lite"/>
    </source>
</evidence>
<feature type="domain" description="ABC transporter" evidence="12">
    <location>
        <begin position="330"/>
        <end position="551"/>
    </location>
</feature>
<keyword evidence="5" id="KW-0677">Repeat</keyword>
<feature type="compositionally biased region" description="Basic and acidic residues" evidence="10">
    <location>
        <begin position="1238"/>
        <end position="1257"/>
    </location>
</feature>
<dbReference type="RefSeq" id="XP_009061706.1">
    <property type="nucleotide sequence ID" value="XM_009063458.1"/>
</dbReference>
<feature type="compositionally biased region" description="Polar residues" evidence="10">
    <location>
        <begin position="1275"/>
        <end position="1291"/>
    </location>
</feature>
<dbReference type="CDD" id="cd18579">
    <property type="entry name" value="ABC_6TM_ABCC_D1"/>
    <property type="match status" value="1"/>
</dbReference>
<evidence type="ECO:0000259" key="13">
    <source>
        <dbReference type="PROSITE" id="PS50929"/>
    </source>
</evidence>
<evidence type="ECO:0000256" key="11">
    <source>
        <dbReference type="SAM" id="Phobius"/>
    </source>
</evidence>
<feature type="transmembrane region" description="Helical" evidence="11">
    <location>
        <begin position="855"/>
        <end position="877"/>
    </location>
</feature>
<dbReference type="PROSITE" id="PS50893">
    <property type="entry name" value="ABC_TRANSPORTER_2"/>
    <property type="match status" value="2"/>
</dbReference>
<keyword evidence="8 11" id="KW-1133">Transmembrane helix</keyword>
<dbReference type="CTD" id="20246909"/>
<dbReference type="Proteomes" id="UP000030746">
    <property type="component" value="Unassembled WGS sequence"/>
</dbReference>
<protein>
    <submittedName>
        <fullName evidence="14">Uncharacterized protein</fullName>
    </submittedName>
</protein>
<dbReference type="OrthoDB" id="6500128at2759"/>
<dbReference type="CDD" id="cd03250">
    <property type="entry name" value="ABCC_MRP_domain1"/>
    <property type="match status" value="1"/>
</dbReference>
<feature type="domain" description="ABC transmembrane type-1" evidence="13">
    <location>
        <begin position="18"/>
        <end position="284"/>
    </location>
</feature>
<feature type="transmembrane region" description="Helical" evidence="11">
    <location>
        <begin position="243"/>
        <end position="268"/>
    </location>
</feature>
<keyword evidence="3" id="KW-0813">Transport</keyword>
<evidence type="ECO:0000256" key="1">
    <source>
        <dbReference type="ARBA" id="ARBA00004141"/>
    </source>
</evidence>
<dbReference type="InterPro" id="IPR003593">
    <property type="entry name" value="AAA+_ATPase"/>
</dbReference>
<dbReference type="FunFam" id="1.20.1560.10:FF:000013">
    <property type="entry name" value="ABC transporter C family member 2"/>
    <property type="match status" value="1"/>
</dbReference>
<dbReference type="InterPro" id="IPR011527">
    <property type="entry name" value="ABC1_TM_dom"/>
</dbReference>
<organism evidence="14 15">
    <name type="scientific">Lottia gigantea</name>
    <name type="common">Giant owl limpet</name>
    <dbReference type="NCBI Taxonomy" id="225164"/>
    <lineage>
        <taxon>Eukaryota</taxon>
        <taxon>Metazoa</taxon>
        <taxon>Spiralia</taxon>
        <taxon>Lophotrochozoa</taxon>
        <taxon>Mollusca</taxon>
        <taxon>Gastropoda</taxon>
        <taxon>Patellogastropoda</taxon>
        <taxon>Lottioidea</taxon>
        <taxon>Lottiidae</taxon>
        <taxon>Lottia</taxon>
    </lineage>
</organism>
<evidence type="ECO:0000256" key="4">
    <source>
        <dbReference type="ARBA" id="ARBA00022692"/>
    </source>
</evidence>
<feature type="domain" description="ABC transmembrane type-1" evidence="13">
    <location>
        <begin position="674"/>
        <end position="912"/>
    </location>
</feature>
<feature type="transmembrane region" description="Helical" evidence="11">
    <location>
        <begin position="219"/>
        <end position="237"/>
    </location>
</feature>
<keyword evidence="9 11" id="KW-0472">Membrane</keyword>
<dbReference type="EMBL" id="KB202883">
    <property type="protein sequence ID" value="ESO87509.1"/>
    <property type="molecule type" value="Genomic_DNA"/>
</dbReference>
<keyword evidence="6" id="KW-0547">Nucleotide-binding</keyword>
<evidence type="ECO:0000256" key="7">
    <source>
        <dbReference type="ARBA" id="ARBA00022840"/>
    </source>
</evidence>
<feature type="compositionally biased region" description="Basic and acidic residues" evidence="10">
    <location>
        <begin position="1338"/>
        <end position="1355"/>
    </location>
</feature>
<dbReference type="PROSITE" id="PS50929">
    <property type="entry name" value="ABC_TM1F"/>
    <property type="match status" value="2"/>
</dbReference>